<dbReference type="PANTHER" id="PTHR32322">
    <property type="entry name" value="INNER MEMBRANE TRANSPORTER"/>
    <property type="match status" value="1"/>
</dbReference>
<dbReference type="EMBL" id="AP027734">
    <property type="protein sequence ID" value="BDZ55884.1"/>
    <property type="molecule type" value="Genomic_DNA"/>
</dbReference>
<dbReference type="InterPro" id="IPR000620">
    <property type="entry name" value="EamA_dom"/>
</dbReference>
<evidence type="ECO:0000256" key="5">
    <source>
        <dbReference type="ARBA" id="ARBA00023136"/>
    </source>
</evidence>
<dbReference type="PANTHER" id="PTHR32322:SF2">
    <property type="entry name" value="EAMA DOMAIN-CONTAINING PROTEIN"/>
    <property type="match status" value="1"/>
</dbReference>
<evidence type="ECO:0000256" key="2">
    <source>
        <dbReference type="ARBA" id="ARBA00007362"/>
    </source>
</evidence>
<evidence type="ECO:0000256" key="1">
    <source>
        <dbReference type="ARBA" id="ARBA00004141"/>
    </source>
</evidence>
<evidence type="ECO:0000313" key="9">
    <source>
        <dbReference type="Proteomes" id="UP001321477"/>
    </source>
</evidence>
<dbReference type="Proteomes" id="UP001321477">
    <property type="component" value="Chromosome"/>
</dbReference>
<dbReference type="Pfam" id="PF00892">
    <property type="entry name" value="EamA"/>
    <property type="match status" value="1"/>
</dbReference>
<proteinExistence type="inferred from homology"/>
<feature type="transmembrane region" description="Helical" evidence="6">
    <location>
        <begin position="95"/>
        <end position="116"/>
    </location>
</feature>
<comment type="subcellular location">
    <subcellularLocation>
        <location evidence="1">Membrane</location>
        <topology evidence="1">Multi-pass membrane protein</topology>
    </subcellularLocation>
</comment>
<dbReference type="RefSeq" id="WP_286329129.1">
    <property type="nucleotide sequence ID" value="NZ_AP027734.1"/>
</dbReference>
<feature type="domain" description="EamA" evidence="7">
    <location>
        <begin position="7"/>
        <end position="124"/>
    </location>
</feature>
<keyword evidence="3 6" id="KW-0812">Transmembrane</keyword>
<dbReference type="InterPro" id="IPR037185">
    <property type="entry name" value="EmrE-like"/>
</dbReference>
<evidence type="ECO:0000256" key="6">
    <source>
        <dbReference type="SAM" id="Phobius"/>
    </source>
</evidence>
<reference evidence="9" key="1">
    <citation type="journal article" date="2019" name="Int. J. Syst. Evol. Microbiol.">
        <title>The Global Catalogue of Microorganisms (GCM) 10K type strain sequencing project: providing services to taxonomists for standard genome sequencing and annotation.</title>
        <authorList>
            <consortium name="The Broad Institute Genomics Platform"/>
            <consortium name="The Broad Institute Genome Sequencing Center for Infectious Disease"/>
            <person name="Wu L."/>
            <person name="Ma J."/>
        </authorList>
    </citation>
    <scope>NUCLEOTIDE SEQUENCE [LARGE SCALE GENOMIC DNA]</scope>
    <source>
        <strain evidence="9">NBRC 109019</strain>
    </source>
</reference>
<feature type="transmembrane region" description="Helical" evidence="6">
    <location>
        <begin position="34"/>
        <end position="55"/>
    </location>
</feature>
<evidence type="ECO:0000256" key="3">
    <source>
        <dbReference type="ARBA" id="ARBA00022692"/>
    </source>
</evidence>
<gene>
    <name evidence="8" type="ORF">GCM10025870_29570</name>
</gene>
<comment type="similarity">
    <text evidence="2">Belongs to the EamA transporter family.</text>
</comment>
<evidence type="ECO:0000259" key="7">
    <source>
        <dbReference type="Pfam" id="PF00892"/>
    </source>
</evidence>
<evidence type="ECO:0000256" key="4">
    <source>
        <dbReference type="ARBA" id="ARBA00022989"/>
    </source>
</evidence>
<evidence type="ECO:0000313" key="8">
    <source>
        <dbReference type="EMBL" id="BDZ55884.1"/>
    </source>
</evidence>
<keyword evidence="5 6" id="KW-0472">Membrane</keyword>
<feature type="transmembrane region" description="Helical" evidence="6">
    <location>
        <begin position="67"/>
        <end position="89"/>
    </location>
</feature>
<keyword evidence="4 6" id="KW-1133">Transmembrane helix</keyword>
<sequence length="134" mass="14356">MLRARSHLYLALANLLWAGNFAFGATLSSQVEPVSLSFFRWALAALPLVLLAWAIERPDWRAAAREWRWHLLQSVLGLSGYALLLYSALGTTGAVTASVVSAINPAAIALAAALVLRERLTRIQGSASGSRSPA</sequence>
<keyword evidence="9" id="KW-1185">Reference proteome</keyword>
<name>A0ABM8H4Z7_9MICO</name>
<dbReference type="SUPFAM" id="SSF103481">
    <property type="entry name" value="Multidrug resistance efflux transporter EmrE"/>
    <property type="match status" value="1"/>
</dbReference>
<protein>
    <recommendedName>
        <fullName evidence="7">EamA domain-containing protein</fullName>
    </recommendedName>
</protein>
<organism evidence="8 9">
    <name type="scientific">Agromyces marinus</name>
    <dbReference type="NCBI Taxonomy" id="1389020"/>
    <lineage>
        <taxon>Bacteria</taxon>
        <taxon>Bacillati</taxon>
        <taxon>Actinomycetota</taxon>
        <taxon>Actinomycetes</taxon>
        <taxon>Micrococcales</taxon>
        <taxon>Microbacteriaceae</taxon>
        <taxon>Agromyces</taxon>
    </lineage>
</organism>
<dbReference type="InterPro" id="IPR050638">
    <property type="entry name" value="AA-Vitamin_Transporters"/>
</dbReference>
<accession>A0ABM8H4Z7</accession>